<dbReference type="EMBL" id="JAGHQM010001948">
    <property type="protein sequence ID" value="KAH0551540.1"/>
    <property type="molecule type" value="Genomic_DNA"/>
</dbReference>
<feature type="compositionally biased region" description="Polar residues" evidence="1">
    <location>
        <begin position="529"/>
        <end position="540"/>
    </location>
</feature>
<reference evidence="3" key="1">
    <citation type="submission" date="2021-03" db="EMBL/GenBank/DDBJ databases">
        <title>Comparative genomics and phylogenomic investigation of the class Geoglossomycetes provide insights into ecological specialization and systematics.</title>
        <authorList>
            <person name="Melie T."/>
            <person name="Pirro S."/>
            <person name="Miller A.N."/>
            <person name="Quandt A."/>
        </authorList>
    </citation>
    <scope>NUCLEOTIDE SEQUENCE</scope>
    <source>
        <strain evidence="3">CAQ_001_2017</strain>
    </source>
</reference>
<dbReference type="Pfam" id="PF00168">
    <property type="entry name" value="C2"/>
    <property type="match status" value="1"/>
</dbReference>
<feature type="compositionally biased region" description="Low complexity" evidence="1">
    <location>
        <begin position="508"/>
        <end position="518"/>
    </location>
</feature>
<evidence type="ECO:0000259" key="2">
    <source>
        <dbReference type="PROSITE" id="PS50004"/>
    </source>
</evidence>
<accession>A0A9P8IG58</accession>
<feature type="compositionally biased region" description="Polar residues" evidence="1">
    <location>
        <begin position="921"/>
        <end position="941"/>
    </location>
</feature>
<dbReference type="PANTHER" id="PTHR47052:SF3">
    <property type="entry name" value="INGRESSION PROTEIN 1"/>
    <property type="match status" value="1"/>
</dbReference>
<feature type="compositionally biased region" description="Basic and acidic residues" evidence="1">
    <location>
        <begin position="582"/>
        <end position="599"/>
    </location>
</feature>
<feature type="compositionally biased region" description="Basic and acidic residues" evidence="1">
    <location>
        <begin position="793"/>
        <end position="809"/>
    </location>
</feature>
<dbReference type="Proteomes" id="UP000750711">
    <property type="component" value="Unassembled WGS sequence"/>
</dbReference>
<dbReference type="AlphaFoldDB" id="A0A9P8IG58"/>
<feature type="compositionally biased region" description="Polar residues" evidence="1">
    <location>
        <begin position="685"/>
        <end position="703"/>
    </location>
</feature>
<feature type="compositionally biased region" description="Basic residues" evidence="1">
    <location>
        <begin position="660"/>
        <end position="677"/>
    </location>
</feature>
<feature type="region of interest" description="Disordered" evidence="1">
    <location>
        <begin position="150"/>
        <end position="192"/>
    </location>
</feature>
<evidence type="ECO:0000256" key="1">
    <source>
        <dbReference type="SAM" id="MobiDB-lite"/>
    </source>
</evidence>
<proteinExistence type="predicted"/>
<dbReference type="Gene3D" id="2.60.40.150">
    <property type="entry name" value="C2 domain"/>
    <property type="match status" value="1"/>
</dbReference>
<organism evidence="3 4">
    <name type="scientific">Trichoglossum hirsutum</name>
    <dbReference type="NCBI Taxonomy" id="265104"/>
    <lineage>
        <taxon>Eukaryota</taxon>
        <taxon>Fungi</taxon>
        <taxon>Dikarya</taxon>
        <taxon>Ascomycota</taxon>
        <taxon>Pezizomycotina</taxon>
        <taxon>Geoglossomycetes</taxon>
        <taxon>Geoglossales</taxon>
        <taxon>Geoglossaceae</taxon>
        <taxon>Trichoglossum</taxon>
    </lineage>
</organism>
<feature type="compositionally biased region" description="Basic and acidic residues" evidence="1">
    <location>
        <begin position="820"/>
        <end position="829"/>
    </location>
</feature>
<feature type="domain" description="C2" evidence="2">
    <location>
        <begin position="9"/>
        <end position="127"/>
    </location>
</feature>
<dbReference type="PROSITE" id="PS50004">
    <property type="entry name" value="C2"/>
    <property type="match status" value="1"/>
</dbReference>
<evidence type="ECO:0000313" key="3">
    <source>
        <dbReference type="EMBL" id="KAH0551540.1"/>
    </source>
</evidence>
<dbReference type="InterPro" id="IPR052981">
    <property type="entry name" value="Ingression_C2_domain"/>
</dbReference>
<feature type="compositionally biased region" description="Polar residues" evidence="1">
    <location>
        <begin position="777"/>
        <end position="792"/>
    </location>
</feature>
<comment type="caution">
    <text evidence="3">The sequence shown here is derived from an EMBL/GenBank/DDBJ whole genome shotgun (WGS) entry which is preliminary data.</text>
</comment>
<feature type="compositionally biased region" description="Basic and acidic residues" evidence="1">
    <location>
        <begin position="491"/>
        <end position="502"/>
    </location>
</feature>
<gene>
    <name evidence="3" type="ORF">GP486_007243</name>
</gene>
<feature type="compositionally biased region" description="Basic and acidic residues" evidence="1">
    <location>
        <begin position="949"/>
        <end position="962"/>
    </location>
</feature>
<feature type="compositionally biased region" description="Basic and acidic residues" evidence="1">
    <location>
        <begin position="398"/>
        <end position="413"/>
    </location>
</feature>
<dbReference type="InterPro" id="IPR037791">
    <property type="entry name" value="C2_fungal_Inn1"/>
</dbReference>
<feature type="region of interest" description="Disordered" evidence="1">
    <location>
        <begin position="655"/>
        <end position="993"/>
    </location>
</feature>
<dbReference type="InterPro" id="IPR035892">
    <property type="entry name" value="C2_domain_sf"/>
</dbReference>
<dbReference type="SMART" id="SM00239">
    <property type="entry name" value="C2"/>
    <property type="match status" value="1"/>
</dbReference>
<feature type="compositionally biased region" description="Basic and acidic residues" evidence="1">
    <location>
        <begin position="150"/>
        <end position="175"/>
    </location>
</feature>
<keyword evidence="4" id="KW-1185">Reference proteome</keyword>
<dbReference type="PANTHER" id="PTHR47052">
    <property type="entry name" value="CONSERVED SERINE PROLINE-RICH PROTEIN (AFU_ORTHOLOGUE AFUA_2G01790)"/>
    <property type="match status" value="1"/>
</dbReference>
<feature type="compositionally biased region" description="Basic and acidic residues" evidence="1">
    <location>
        <begin position="836"/>
        <end position="847"/>
    </location>
</feature>
<sequence length="1026" mass="113010">MAAKASKIHHTSGIFSDMTVDGPEIGTLVVIVDRAKNLPNRKKIGKQDPYCAARLGKEAKKTEVDKRGGQTPKWDQELRFVVHDSADYYQLKVSVFNDDKKTELIGETWISLETVVVPGGGQSDLWHNLNCKGKYAGDIRIEMTYYDTRPKDEKPAAETRRESARYGGEEGEREAAVGGPRQLKPVKRRPLAPDAANEHHMESMVPDHTQTHLRNGIPSREYRHSGHPTYSPVDHSIPSHAQSTLYYQQPPPPNRRTPLDVHTTPHHGTPPGAVAMAATPPAIPQHQMQDLDPGNDFRSGGVPGRYDEVVEEDETDNQRAYGSHPYVHHQFPPSMSPRDGYAQETHDIPPPPPAHGSRHASPGASPGMQGLSHSRSNPPPVAPPHEDPRQMGLPETTPDYRERGHYQQLHMEDGGSPDTFAQQTGRRHPPRHSHDGAYSGGHDTSYFPQDGPPPPPPAHRSSGNHMILYEQPQGENEYDQAPLSASPGIANRREHFSPDHQIDPSALQRYQPQQDDYPPSAPPPVSRVHSQSASVSTHVSHAQPHHSRQSSDAIARAVSRDSAHGIPPSLIPGIDPGLTEELSERLDRSRRESSMADGESDHLVLYQENNSHHSSPRLRGDADVDPAALYQDPNLAHIPRGERGVGSLVTYQDPSVQQQLHHHQHHHQHHHNQHLQRQHPQSQQEIRPTSSHSSPGRRQSLPQQDIAPPLPVSVPDHRRVAPMIKPRPISPDARAVSRKSASPQPQSQPQQPPEERRLSGMPFSPDSYDALNPNLAAASSINEPGAQYQTPEQAKETFRQRQREAKRGGADAPIYGADGRVIDPSDHLPSDTWAPEPERRPPKKEAPRASPRSRPMPQGAQPMPSSAGQHRGPRDSPASARPVSAIVPTYAHGLPDPQTPPSATRNRLQKKSRYSMPPPTHANSSPIGTPSSAPYSSNGTPRSLIAAEHPLRERENYRHDGSPRYSGVYSQDSPGPDHPPSVPAKIPLGVDGGGYREEDSLALAEELKRIDIGSSGGGRLVRRRQY</sequence>
<protein>
    <recommendedName>
        <fullName evidence="2">C2 domain-containing protein</fullName>
    </recommendedName>
</protein>
<dbReference type="SUPFAM" id="SSF49562">
    <property type="entry name" value="C2 domain (Calcium/lipid-binding domain, CaLB)"/>
    <property type="match status" value="1"/>
</dbReference>
<dbReference type="InterPro" id="IPR000008">
    <property type="entry name" value="C2_dom"/>
</dbReference>
<feature type="region of interest" description="Disordered" evidence="1">
    <location>
        <begin position="284"/>
        <end position="599"/>
    </location>
</feature>
<dbReference type="CDD" id="cd08681">
    <property type="entry name" value="C2_fungal_Inn1p-like"/>
    <property type="match status" value="1"/>
</dbReference>
<evidence type="ECO:0000313" key="4">
    <source>
        <dbReference type="Proteomes" id="UP000750711"/>
    </source>
</evidence>
<name>A0A9P8IG58_9PEZI</name>